<feature type="signal peptide" evidence="2">
    <location>
        <begin position="1"/>
        <end position="27"/>
    </location>
</feature>
<feature type="region of interest" description="Disordered" evidence="1">
    <location>
        <begin position="29"/>
        <end position="62"/>
    </location>
</feature>
<feature type="compositionally biased region" description="Low complexity" evidence="1">
    <location>
        <begin position="47"/>
        <end position="62"/>
    </location>
</feature>
<sequence length="206" mass="21174">MKHFSPSRGLRAAGLLAVAAAALTACGGGTKTESSATSSGAPETSNAPVEVTEPPTPPGTTLALGERAVIHYDDGIDKGILALTVTAIEVGDQAGFERDFGEDAKTTTPYYLRYTLENLAGTDLGGKNGPKLAGLLADGTTTGVFITGDLEPGCTTRLSPADFNKPGAKYENCQLDAASTGDPVVAVKYSGGDYHDKPIIWRKPGS</sequence>
<evidence type="ECO:0008006" key="5">
    <source>
        <dbReference type="Google" id="ProtNLM"/>
    </source>
</evidence>
<feature type="chain" id="PRO_5040760126" description="Lipoprotein" evidence="2">
    <location>
        <begin position="28"/>
        <end position="206"/>
    </location>
</feature>
<protein>
    <recommendedName>
        <fullName evidence="5">Lipoprotein</fullName>
    </recommendedName>
</protein>
<accession>A0A9W6VH43</accession>
<name>A0A9W6VH43_9PSEU</name>
<evidence type="ECO:0000256" key="1">
    <source>
        <dbReference type="SAM" id="MobiDB-lite"/>
    </source>
</evidence>
<evidence type="ECO:0000313" key="4">
    <source>
        <dbReference type="Proteomes" id="UP001165136"/>
    </source>
</evidence>
<comment type="caution">
    <text evidence="3">The sequence shown here is derived from an EMBL/GenBank/DDBJ whole genome shotgun (WGS) entry which is preliminary data.</text>
</comment>
<organism evidence="3 4">
    <name type="scientific">Amycolatopsis taiwanensis</name>
    <dbReference type="NCBI Taxonomy" id="342230"/>
    <lineage>
        <taxon>Bacteria</taxon>
        <taxon>Bacillati</taxon>
        <taxon>Actinomycetota</taxon>
        <taxon>Actinomycetes</taxon>
        <taxon>Pseudonocardiales</taxon>
        <taxon>Pseudonocardiaceae</taxon>
        <taxon>Amycolatopsis</taxon>
    </lineage>
</organism>
<dbReference type="AlphaFoldDB" id="A0A9W6VH43"/>
<dbReference type="PROSITE" id="PS51257">
    <property type="entry name" value="PROKAR_LIPOPROTEIN"/>
    <property type="match status" value="1"/>
</dbReference>
<evidence type="ECO:0000256" key="2">
    <source>
        <dbReference type="SAM" id="SignalP"/>
    </source>
</evidence>
<proteinExistence type="predicted"/>
<dbReference type="EMBL" id="BSTI01000005">
    <property type="protein sequence ID" value="GLY66141.1"/>
    <property type="molecule type" value="Genomic_DNA"/>
</dbReference>
<keyword evidence="4" id="KW-1185">Reference proteome</keyword>
<dbReference type="RefSeq" id="WP_285487057.1">
    <property type="nucleotide sequence ID" value="NZ_BSTI01000005.1"/>
</dbReference>
<gene>
    <name evidence="3" type="ORF">Atai01_27600</name>
</gene>
<dbReference type="Proteomes" id="UP001165136">
    <property type="component" value="Unassembled WGS sequence"/>
</dbReference>
<evidence type="ECO:0000313" key="3">
    <source>
        <dbReference type="EMBL" id="GLY66141.1"/>
    </source>
</evidence>
<reference evidence="3" key="1">
    <citation type="submission" date="2023-03" db="EMBL/GenBank/DDBJ databases">
        <title>Amycolatopsis taiwanensis NBRC 103393.</title>
        <authorList>
            <person name="Ichikawa N."/>
            <person name="Sato H."/>
            <person name="Tonouchi N."/>
        </authorList>
    </citation>
    <scope>NUCLEOTIDE SEQUENCE</scope>
    <source>
        <strain evidence="3">NBRC 103393</strain>
    </source>
</reference>
<feature type="compositionally biased region" description="Polar residues" evidence="1">
    <location>
        <begin position="31"/>
        <end position="46"/>
    </location>
</feature>
<keyword evidence="2" id="KW-0732">Signal</keyword>